<protein>
    <submittedName>
        <fullName evidence="1">N-acetylmuramoyl-L-alanine amidase peptidoglycan hydrolase LytC</fullName>
    </submittedName>
</protein>
<dbReference type="GO" id="GO:0016787">
    <property type="term" value="F:hydrolase activity"/>
    <property type="evidence" value="ECO:0007669"/>
    <property type="project" value="UniProtKB-KW"/>
</dbReference>
<dbReference type="RefSeq" id="WP_010858040.1">
    <property type="nucleotide sequence ID" value="NZ_KB933398.1"/>
</dbReference>
<dbReference type="HOGENOM" id="CLU_3292057_0_0_9"/>
<sequence>MASQKLEAAGAKVLMTSTSDTYSSRQDRVDLTDANYGEIF</sequence>
<evidence type="ECO:0000313" key="2">
    <source>
        <dbReference type="Proteomes" id="UP000013911"/>
    </source>
</evidence>
<dbReference type="EMBL" id="AQPX01000008">
    <property type="protein sequence ID" value="EON74071.1"/>
    <property type="molecule type" value="Genomic_DNA"/>
</dbReference>
<organism evidence="1 2">
    <name type="scientific">Lysinibacillus sphaericus OT4b.31</name>
    <dbReference type="NCBI Taxonomy" id="1285586"/>
    <lineage>
        <taxon>Bacteria</taxon>
        <taxon>Bacillati</taxon>
        <taxon>Bacillota</taxon>
        <taxon>Bacilli</taxon>
        <taxon>Bacillales</taxon>
        <taxon>Bacillaceae</taxon>
        <taxon>Lysinibacillus</taxon>
    </lineage>
</organism>
<gene>
    <name evidence="1" type="ORF">H131_05389</name>
</gene>
<dbReference type="PATRIC" id="fig|1285586.5.peg.1091"/>
<evidence type="ECO:0000313" key="1">
    <source>
        <dbReference type="EMBL" id="EON74071.1"/>
    </source>
</evidence>
<accession>R7ZJ30</accession>
<name>R7ZJ30_LYSSH</name>
<proteinExistence type="predicted"/>
<reference evidence="1 2" key="1">
    <citation type="submission" date="2013-04" db="EMBL/GenBank/DDBJ databases">
        <title>Draft genome of the heavy metal tolerant bacterium Lysinibacillus sphaericus strain OT4b.31.</title>
        <authorList>
            <person name="Pena-Montenegro T.D."/>
            <person name="Dussan J."/>
        </authorList>
    </citation>
    <scope>NUCLEOTIDE SEQUENCE [LARGE SCALE GENOMIC DNA]</scope>
    <source>
        <strain evidence="1 2">OT4b.31</strain>
    </source>
</reference>
<dbReference type="Proteomes" id="UP000013911">
    <property type="component" value="Unassembled WGS sequence"/>
</dbReference>
<comment type="caution">
    <text evidence="1">The sequence shown here is derived from an EMBL/GenBank/DDBJ whole genome shotgun (WGS) entry which is preliminary data.</text>
</comment>
<keyword evidence="1" id="KW-0378">Hydrolase</keyword>
<dbReference type="AlphaFoldDB" id="R7ZJ30"/>